<sequence length="95" mass="9993">MNKIGENTGNRGKGRPAGSPNRISALLKDAILKAATNAGKGDMVAYLTQQARDNPGPFMALLGKVLPLQISGDADSPLSIVTRIELVAPRHEGMQ</sequence>
<feature type="compositionally biased region" description="Polar residues" evidence="1">
    <location>
        <begin position="1"/>
        <end position="10"/>
    </location>
</feature>
<dbReference type="RefSeq" id="WP_307282563.1">
    <property type="nucleotide sequence ID" value="NZ_JAUSZT010000003.1"/>
</dbReference>
<reference evidence="2 3" key="1">
    <citation type="submission" date="2023-07" db="EMBL/GenBank/DDBJ databases">
        <title>Comparative genomics of wheat-associated soil bacteria to identify genetic determinants of phenazine resistance.</title>
        <authorList>
            <person name="Mouncey N."/>
        </authorList>
    </citation>
    <scope>NUCLEOTIDE SEQUENCE [LARGE SCALE GENOMIC DNA]</scope>
    <source>
        <strain evidence="2 3">W4I11</strain>
    </source>
</reference>
<accession>A0ABU0SC70</accession>
<protein>
    <submittedName>
        <fullName evidence="2">Uncharacterized protein</fullName>
    </submittedName>
</protein>
<feature type="region of interest" description="Disordered" evidence="1">
    <location>
        <begin position="1"/>
        <end position="21"/>
    </location>
</feature>
<evidence type="ECO:0000313" key="2">
    <source>
        <dbReference type="EMBL" id="MDQ0998076.1"/>
    </source>
</evidence>
<organism evidence="2 3">
    <name type="scientific">Phyllobacterium ifriqiyense</name>
    <dbReference type="NCBI Taxonomy" id="314238"/>
    <lineage>
        <taxon>Bacteria</taxon>
        <taxon>Pseudomonadati</taxon>
        <taxon>Pseudomonadota</taxon>
        <taxon>Alphaproteobacteria</taxon>
        <taxon>Hyphomicrobiales</taxon>
        <taxon>Phyllobacteriaceae</taxon>
        <taxon>Phyllobacterium</taxon>
    </lineage>
</organism>
<name>A0ABU0SC70_9HYPH</name>
<evidence type="ECO:0000313" key="3">
    <source>
        <dbReference type="Proteomes" id="UP001237780"/>
    </source>
</evidence>
<dbReference type="EMBL" id="JAUSZT010000003">
    <property type="protein sequence ID" value="MDQ0998076.1"/>
    <property type="molecule type" value="Genomic_DNA"/>
</dbReference>
<gene>
    <name evidence="2" type="ORF">QFZ34_003258</name>
</gene>
<keyword evidence="3" id="KW-1185">Reference proteome</keyword>
<comment type="caution">
    <text evidence="2">The sequence shown here is derived from an EMBL/GenBank/DDBJ whole genome shotgun (WGS) entry which is preliminary data.</text>
</comment>
<proteinExistence type="predicted"/>
<evidence type="ECO:0000256" key="1">
    <source>
        <dbReference type="SAM" id="MobiDB-lite"/>
    </source>
</evidence>
<dbReference type="Proteomes" id="UP001237780">
    <property type="component" value="Unassembled WGS sequence"/>
</dbReference>